<dbReference type="GO" id="GO:0000166">
    <property type="term" value="F:nucleotide binding"/>
    <property type="evidence" value="ECO:0007669"/>
    <property type="project" value="UniProtKB-KW"/>
</dbReference>
<feature type="binding site" evidence="7">
    <location>
        <begin position="96"/>
        <end position="98"/>
    </location>
    <ligand>
        <name>CoA</name>
        <dbReference type="ChEBI" id="CHEBI:57287"/>
    </ligand>
</feature>
<dbReference type="GO" id="GO:0006099">
    <property type="term" value="P:tricarboxylic acid cycle"/>
    <property type="evidence" value="ECO:0007669"/>
    <property type="project" value="UniProtKB-UniRule"/>
</dbReference>
<comment type="subunit">
    <text evidence="7 10">Heterotetramer of two alpha and two beta subunits.</text>
</comment>
<dbReference type="InterPro" id="IPR005810">
    <property type="entry name" value="CoA_lig_alpha"/>
</dbReference>
<feature type="active site" description="Tele-phosphohistidine intermediate" evidence="7 8">
    <location>
        <position position="249"/>
    </location>
</feature>
<dbReference type="Gene3D" id="3.40.50.261">
    <property type="entry name" value="Succinyl-CoA synthetase domains"/>
    <property type="match status" value="1"/>
</dbReference>
<dbReference type="HOGENOM" id="CLU_052104_0_0_6"/>
<evidence type="ECO:0000313" key="12">
    <source>
        <dbReference type="EMBL" id="BAP57658.1"/>
    </source>
</evidence>
<comment type="similarity">
    <text evidence="7 9">Belongs to the succinate/malate CoA ligase alpha subunit family.</text>
</comment>
<dbReference type="SUPFAM" id="SSF51735">
    <property type="entry name" value="NAD(P)-binding Rossmann-fold domains"/>
    <property type="match status" value="1"/>
</dbReference>
<dbReference type="OrthoDB" id="9807196at2"/>
<evidence type="ECO:0000256" key="4">
    <source>
        <dbReference type="ARBA" id="ARBA00022741"/>
    </source>
</evidence>
<feature type="binding site" evidence="7">
    <location>
        <position position="161"/>
    </location>
    <ligand>
        <name>substrate</name>
        <note>ligand shared with subunit beta</note>
    </ligand>
</feature>
<protein>
    <recommendedName>
        <fullName evidence="7">Succinate--CoA ligase [ADP-forming] subunit alpha</fullName>
        <ecNumber evidence="7">6.2.1.5</ecNumber>
    </recommendedName>
    <alternativeName>
        <fullName evidence="7">Succinyl-CoA synthetase subunit alpha</fullName>
        <shortName evidence="7">SCS-alpha</shortName>
    </alternativeName>
</protein>
<evidence type="ECO:0000259" key="11">
    <source>
        <dbReference type="SMART" id="SM00881"/>
    </source>
</evidence>
<evidence type="ECO:0000256" key="6">
    <source>
        <dbReference type="ARBA" id="ARBA00052891"/>
    </source>
</evidence>
<dbReference type="EMBL" id="AP014633">
    <property type="protein sequence ID" value="BAP57658.1"/>
    <property type="molecule type" value="Genomic_DNA"/>
</dbReference>
<dbReference type="EC" id="6.2.1.5" evidence="7"/>
<dbReference type="PRINTS" id="PR01798">
    <property type="entry name" value="SCOASYNTHASE"/>
</dbReference>
<dbReference type="AlphaFoldDB" id="A0A090AH81"/>
<sequence length="292" mass="29967">MSILVDANTKVICQGFTGKQGTFHSEQSLAYGTQLVGGVTPGRGGQKHLELPVFDTVSEAVMATDAVATMIYVPAAFAADAILEAAAGGIKIIVCITEGIPVLDMLKVKASLTAYYPEVRLIGPNCPGIITPGGCKIGIMPGFIHQPGRIGIVSRSGTLTYEAVHQTTLNNLGQSTCIGIGGDPIQGMSFVDCLELFQQDSQTEGIVMVGEIGGTAEEEAAQYIKSRVTKPVVAYIAGTTAPPGKRMGHAGAIIAGGKGTAAEKWAALAAAGVTLAHSPTEIGSRMLAGLNA</sequence>
<proteinExistence type="inferred from homology"/>
<keyword evidence="4 7" id="KW-0547">Nucleotide-binding</keyword>
<dbReference type="PROSITE" id="PS01216">
    <property type="entry name" value="SUCCINYL_COA_LIG_1"/>
    <property type="match status" value="1"/>
</dbReference>
<dbReference type="InterPro" id="IPR016102">
    <property type="entry name" value="Succinyl-CoA_synth-like"/>
</dbReference>
<dbReference type="GO" id="GO:0009361">
    <property type="term" value="C:succinate-CoA ligase complex (ADP-forming)"/>
    <property type="evidence" value="ECO:0007669"/>
    <property type="project" value="TreeGrafter"/>
</dbReference>
<evidence type="ECO:0000256" key="7">
    <source>
        <dbReference type="HAMAP-Rule" id="MF_01988"/>
    </source>
</evidence>
<dbReference type="GO" id="GO:0004776">
    <property type="term" value="F:succinate-CoA ligase (GDP-forming) activity"/>
    <property type="evidence" value="ECO:0007669"/>
    <property type="project" value="TreeGrafter"/>
</dbReference>
<dbReference type="Pfam" id="PF00549">
    <property type="entry name" value="Ligase_CoA"/>
    <property type="match status" value="1"/>
</dbReference>
<gene>
    <name evidence="7" type="primary">sucD</name>
    <name evidence="12" type="ORF">THII_3361</name>
</gene>
<evidence type="ECO:0000256" key="3">
    <source>
        <dbReference type="ARBA" id="ARBA00022598"/>
    </source>
</evidence>
<feature type="domain" description="CoA-binding" evidence="11">
    <location>
        <begin position="4"/>
        <end position="100"/>
    </location>
</feature>
<dbReference type="Proteomes" id="UP000031623">
    <property type="component" value="Chromosome"/>
</dbReference>
<dbReference type="PANTHER" id="PTHR11117:SF2">
    <property type="entry name" value="SUCCINATE--COA LIGASE [ADP_GDP-FORMING] SUBUNIT ALPHA, MITOCHONDRIAL"/>
    <property type="match status" value="1"/>
</dbReference>
<feature type="binding site" evidence="7">
    <location>
        <begin position="17"/>
        <end position="20"/>
    </location>
    <ligand>
        <name>CoA</name>
        <dbReference type="ChEBI" id="CHEBI:57287"/>
    </ligand>
</feature>
<dbReference type="NCBIfam" id="NF004230">
    <property type="entry name" value="PRK05678.1"/>
    <property type="match status" value="1"/>
</dbReference>
<dbReference type="HAMAP" id="MF_01988">
    <property type="entry name" value="Succ_CoA_alpha"/>
    <property type="match status" value="1"/>
</dbReference>
<dbReference type="FunFam" id="3.40.50.261:FF:000002">
    <property type="entry name" value="Succinate--CoA ligase [ADP-forming] subunit alpha"/>
    <property type="match status" value="1"/>
</dbReference>
<dbReference type="InterPro" id="IPR003781">
    <property type="entry name" value="CoA-bd"/>
</dbReference>
<dbReference type="PIRSF" id="PIRSF001553">
    <property type="entry name" value="SucCS_alpha"/>
    <property type="match status" value="1"/>
</dbReference>
<dbReference type="InterPro" id="IPR036291">
    <property type="entry name" value="NAD(P)-bd_dom_sf"/>
</dbReference>
<accession>A0A090AH81</accession>
<evidence type="ECO:0000256" key="2">
    <source>
        <dbReference type="ARBA" id="ARBA00022532"/>
    </source>
</evidence>
<evidence type="ECO:0000313" key="13">
    <source>
        <dbReference type="Proteomes" id="UP000031623"/>
    </source>
</evidence>
<dbReference type="PANTHER" id="PTHR11117">
    <property type="entry name" value="SUCCINYL-COA LIGASE SUBUNIT ALPHA"/>
    <property type="match status" value="1"/>
</dbReference>
<evidence type="ECO:0000256" key="8">
    <source>
        <dbReference type="PIRSR" id="PIRSR001553-1"/>
    </source>
</evidence>
<dbReference type="GO" id="GO:0004775">
    <property type="term" value="F:succinate-CoA ligase (ADP-forming) activity"/>
    <property type="evidence" value="ECO:0007669"/>
    <property type="project" value="UniProtKB-UniRule"/>
</dbReference>
<comment type="caution">
    <text evidence="7">Lacks conserved residue(s) required for the propagation of feature annotation.</text>
</comment>
<comment type="catalytic activity">
    <reaction evidence="5">
        <text>succinate + ATP + CoA = succinyl-CoA + ADP + phosphate</text>
        <dbReference type="Rhea" id="RHEA:17661"/>
        <dbReference type="ChEBI" id="CHEBI:30031"/>
        <dbReference type="ChEBI" id="CHEBI:30616"/>
        <dbReference type="ChEBI" id="CHEBI:43474"/>
        <dbReference type="ChEBI" id="CHEBI:57287"/>
        <dbReference type="ChEBI" id="CHEBI:57292"/>
        <dbReference type="ChEBI" id="CHEBI:456216"/>
        <dbReference type="EC" id="6.2.1.5"/>
    </reaction>
    <physiologicalReaction direction="right-to-left" evidence="5">
        <dbReference type="Rhea" id="RHEA:17663"/>
    </physiologicalReaction>
</comment>
<dbReference type="UniPathway" id="UPA00223">
    <property type="reaction ID" value="UER00999"/>
</dbReference>
<keyword evidence="3 7" id="KW-0436">Ligase</keyword>
<organism evidence="12 13">
    <name type="scientific">Thioploca ingrica</name>
    <dbReference type="NCBI Taxonomy" id="40754"/>
    <lineage>
        <taxon>Bacteria</taxon>
        <taxon>Pseudomonadati</taxon>
        <taxon>Pseudomonadota</taxon>
        <taxon>Gammaproteobacteria</taxon>
        <taxon>Thiotrichales</taxon>
        <taxon>Thiotrichaceae</taxon>
        <taxon>Thioploca</taxon>
    </lineage>
</organism>
<comment type="catalytic activity">
    <reaction evidence="6">
        <text>GTP + succinate + CoA = succinyl-CoA + GDP + phosphate</text>
        <dbReference type="Rhea" id="RHEA:22120"/>
        <dbReference type="ChEBI" id="CHEBI:30031"/>
        <dbReference type="ChEBI" id="CHEBI:37565"/>
        <dbReference type="ChEBI" id="CHEBI:43474"/>
        <dbReference type="ChEBI" id="CHEBI:57287"/>
        <dbReference type="ChEBI" id="CHEBI:57292"/>
        <dbReference type="ChEBI" id="CHEBI:58189"/>
    </reaction>
    <physiologicalReaction direction="right-to-left" evidence="6">
        <dbReference type="Rhea" id="RHEA:22122"/>
    </physiologicalReaction>
</comment>
<keyword evidence="2 7" id="KW-0816">Tricarboxylic acid cycle</keyword>
<dbReference type="NCBIfam" id="TIGR01019">
    <property type="entry name" value="sucCoAalpha"/>
    <property type="match status" value="1"/>
</dbReference>
<comment type="function">
    <text evidence="7 10">Succinyl-CoA synthetase functions in the citric acid cycle (TCA), coupling the hydrolysis of succinyl-CoA to the synthesis of either ATP or GTP and thus represents the only step of substrate-level phosphorylation in the TCA. The alpha subunit of the enzyme binds the substrates coenzyme A and phosphate, while succinate binding and nucleotide specificity is provided by the beta subunit.</text>
</comment>
<reference evidence="12 13" key="1">
    <citation type="journal article" date="2014" name="ISME J.">
        <title>Ecophysiology of Thioploca ingrica as revealed by the complete genome sequence supplemented with proteomic evidence.</title>
        <authorList>
            <person name="Kojima H."/>
            <person name="Ogura Y."/>
            <person name="Yamamoto N."/>
            <person name="Togashi T."/>
            <person name="Mori H."/>
            <person name="Watanabe T."/>
            <person name="Nemoto F."/>
            <person name="Kurokawa K."/>
            <person name="Hayashi T."/>
            <person name="Fukui M."/>
        </authorList>
    </citation>
    <scope>NUCLEOTIDE SEQUENCE [LARGE SCALE GENOMIC DNA]</scope>
</reference>
<dbReference type="InterPro" id="IPR033847">
    <property type="entry name" value="Citrt_syn/SCS-alpha_CS"/>
</dbReference>
<dbReference type="SUPFAM" id="SSF52210">
    <property type="entry name" value="Succinyl-CoA synthetase domains"/>
    <property type="match status" value="1"/>
</dbReference>
<dbReference type="STRING" id="40754.THII_3361"/>
<dbReference type="KEGG" id="tig:THII_3361"/>
<dbReference type="InterPro" id="IPR005811">
    <property type="entry name" value="SUCC_ACL_C"/>
</dbReference>
<dbReference type="Pfam" id="PF02629">
    <property type="entry name" value="CoA_binding"/>
    <property type="match status" value="1"/>
</dbReference>
<dbReference type="FunFam" id="3.40.50.720:FF:000002">
    <property type="entry name" value="Succinate--CoA ligase [ADP-forming] subunit alpha"/>
    <property type="match status" value="1"/>
</dbReference>
<keyword evidence="13" id="KW-1185">Reference proteome</keyword>
<comment type="pathway">
    <text evidence="1 7 10">Carbohydrate metabolism; tricarboxylic acid cycle; succinate from succinyl-CoA (ligase route): step 1/1.</text>
</comment>
<evidence type="ECO:0000256" key="5">
    <source>
        <dbReference type="ARBA" id="ARBA00050563"/>
    </source>
</evidence>
<name>A0A090AH81_9GAMM</name>
<dbReference type="SMART" id="SM00881">
    <property type="entry name" value="CoA_binding"/>
    <property type="match status" value="1"/>
</dbReference>
<dbReference type="PROSITE" id="PS00399">
    <property type="entry name" value="SUCCINYL_COA_LIG_2"/>
    <property type="match status" value="1"/>
</dbReference>
<evidence type="ECO:0000256" key="9">
    <source>
        <dbReference type="RuleBase" id="RU000677"/>
    </source>
</evidence>
<evidence type="ECO:0000256" key="1">
    <source>
        <dbReference type="ARBA" id="ARBA00005064"/>
    </source>
</evidence>
<evidence type="ECO:0000256" key="10">
    <source>
        <dbReference type="RuleBase" id="RU000699"/>
    </source>
</evidence>
<dbReference type="Gene3D" id="3.40.50.720">
    <property type="entry name" value="NAD(P)-binding Rossmann-like Domain"/>
    <property type="match status" value="1"/>
</dbReference>
<dbReference type="InterPro" id="IPR017440">
    <property type="entry name" value="Cit_synth/succinyl-CoA_lig_AS"/>
</dbReference>